<protein>
    <recommendedName>
        <fullName evidence="2">OB-fold nucleic acid binding domain-containing protein</fullName>
    </recommendedName>
</protein>
<proteinExistence type="predicted"/>
<dbReference type="AlphaFoldDB" id="A0A382AY32"/>
<accession>A0A382AY32</accession>
<name>A0A382AY32_9ZZZZ</name>
<evidence type="ECO:0000313" key="1">
    <source>
        <dbReference type="EMBL" id="SVB06450.1"/>
    </source>
</evidence>
<sequence length="130" mass="15256">MVAEMIMHKYDKWDLHTQKFPHKEFLDKVKNSLPMAERGVRTEHFVKLVTKKVITTGAPDPGYYLYKFYDRKGNLGVFFKQSNFDVEVGDCFLFKGTVVECENSQYDDNIMTTKFNRVMFISNYGTPDDE</sequence>
<reference evidence="1" key="1">
    <citation type="submission" date="2018-05" db="EMBL/GenBank/DDBJ databases">
        <authorList>
            <person name="Lanie J.A."/>
            <person name="Ng W.-L."/>
            <person name="Kazmierczak K.M."/>
            <person name="Andrzejewski T.M."/>
            <person name="Davidsen T.M."/>
            <person name="Wayne K.J."/>
            <person name="Tettelin H."/>
            <person name="Glass J.I."/>
            <person name="Rusch D."/>
            <person name="Podicherti R."/>
            <person name="Tsui H.-C.T."/>
            <person name="Winkler M.E."/>
        </authorList>
    </citation>
    <scope>NUCLEOTIDE SEQUENCE</scope>
</reference>
<organism evidence="1">
    <name type="scientific">marine metagenome</name>
    <dbReference type="NCBI Taxonomy" id="408172"/>
    <lineage>
        <taxon>unclassified sequences</taxon>
        <taxon>metagenomes</taxon>
        <taxon>ecological metagenomes</taxon>
    </lineage>
</organism>
<evidence type="ECO:0008006" key="2">
    <source>
        <dbReference type="Google" id="ProtNLM"/>
    </source>
</evidence>
<dbReference type="EMBL" id="UINC01027355">
    <property type="protein sequence ID" value="SVB06450.1"/>
    <property type="molecule type" value="Genomic_DNA"/>
</dbReference>
<gene>
    <name evidence="1" type="ORF">METZ01_LOCUS159304</name>
</gene>